<dbReference type="SMART" id="SM00530">
    <property type="entry name" value="HTH_XRE"/>
    <property type="match status" value="1"/>
</dbReference>
<evidence type="ECO:0000313" key="4">
    <source>
        <dbReference type="Proteomes" id="UP000600547"/>
    </source>
</evidence>
<name>A0A8H9GM03_9DEIO</name>
<dbReference type="Proteomes" id="UP000600547">
    <property type="component" value="Unassembled WGS sequence"/>
</dbReference>
<dbReference type="CDD" id="cd00093">
    <property type="entry name" value="HTH_XRE"/>
    <property type="match status" value="1"/>
</dbReference>
<dbReference type="SUPFAM" id="SSF53850">
    <property type="entry name" value="Periplasmic binding protein-like II"/>
    <property type="match status" value="1"/>
</dbReference>
<feature type="region of interest" description="Disordered" evidence="1">
    <location>
        <begin position="362"/>
        <end position="384"/>
    </location>
</feature>
<dbReference type="InterPro" id="IPR001387">
    <property type="entry name" value="Cro/C1-type_HTH"/>
</dbReference>
<proteinExistence type="predicted"/>
<feature type="domain" description="HTH cro/C1-type" evidence="2">
    <location>
        <begin position="14"/>
        <end position="68"/>
    </location>
</feature>
<evidence type="ECO:0000256" key="1">
    <source>
        <dbReference type="SAM" id="MobiDB-lite"/>
    </source>
</evidence>
<keyword evidence="4" id="KW-1185">Reference proteome</keyword>
<sequence length="384" mass="39756">MTSTGGPPALRCTLRERREERGLSGAALALQVSISRQALSRIERGAAVPGTLLALQLARTLDCRVEDLFSLRAPQVEARLSGPAPAGTRVQLAELDGGWRALPLAGEAGLRAPADGVLVRCADGMDSAEGMGGADGRGVVEVLGSLDSARRTALVAGCDPALGLLCERTGGDARAAWVPGASLDALRAAARGEVHAAGLHLGPPEHHRALVARELPGARLLRLWHAEQGLMLRPGQALRVRQVTDLRRDDLRLVTRAPGAGGRALLDAWLAQAGLTAAQRSARHEAATVAASPLDAAARVARGEADVAPGPRSAASAYGLPFVPLAVEAFDLAVPERHLGHPGVLALLAAARSSTFREDLRSLGGYDPAGSGDPWPEPVVPEAP</sequence>
<dbReference type="PANTHER" id="PTHR38431:SF1">
    <property type="entry name" value="BLL2305 PROTEIN"/>
    <property type="match status" value="1"/>
</dbReference>
<dbReference type="EMBL" id="BMQG01000003">
    <property type="protein sequence ID" value="GGM38209.1"/>
    <property type="molecule type" value="Genomic_DNA"/>
</dbReference>
<dbReference type="Gene3D" id="1.10.260.40">
    <property type="entry name" value="lambda repressor-like DNA-binding domains"/>
    <property type="match status" value="1"/>
</dbReference>
<dbReference type="SUPFAM" id="SSF47413">
    <property type="entry name" value="lambda repressor-like DNA-binding domains"/>
    <property type="match status" value="1"/>
</dbReference>
<dbReference type="InterPro" id="IPR010982">
    <property type="entry name" value="Lambda_DNA-bd_dom_sf"/>
</dbReference>
<accession>A0A8H9GM03</accession>
<gene>
    <name evidence="3" type="ORF">GCM10008956_13260</name>
</gene>
<dbReference type="Pfam" id="PF12727">
    <property type="entry name" value="PBP_like"/>
    <property type="match status" value="1"/>
</dbReference>
<comment type="caution">
    <text evidence="3">The sequence shown here is derived from an EMBL/GenBank/DDBJ whole genome shotgun (WGS) entry which is preliminary data.</text>
</comment>
<dbReference type="RefSeq" id="WP_110833311.1">
    <property type="nucleotide sequence ID" value="NZ_BMQG01000003.1"/>
</dbReference>
<dbReference type="PROSITE" id="PS50943">
    <property type="entry name" value="HTH_CROC1"/>
    <property type="match status" value="1"/>
</dbReference>
<feature type="compositionally biased region" description="Pro residues" evidence="1">
    <location>
        <begin position="375"/>
        <end position="384"/>
    </location>
</feature>
<dbReference type="AlphaFoldDB" id="A0A8H9GM03"/>
<dbReference type="Pfam" id="PF01381">
    <property type="entry name" value="HTH_3"/>
    <property type="match status" value="1"/>
</dbReference>
<dbReference type="GO" id="GO:0003677">
    <property type="term" value="F:DNA binding"/>
    <property type="evidence" value="ECO:0007669"/>
    <property type="project" value="InterPro"/>
</dbReference>
<evidence type="ECO:0000259" key="2">
    <source>
        <dbReference type="PROSITE" id="PS50943"/>
    </source>
</evidence>
<dbReference type="InterPro" id="IPR024370">
    <property type="entry name" value="PBP_domain"/>
</dbReference>
<dbReference type="PANTHER" id="PTHR38431">
    <property type="entry name" value="BLL2305 PROTEIN"/>
    <property type="match status" value="1"/>
</dbReference>
<organism evidence="3 4">
    <name type="scientific">Deinococcus arenae</name>
    <dbReference type="NCBI Taxonomy" id="1452751"/>
    <lineage>
        <taxon>Bacteria</taxon>
        <taxon>Thermotogati</taxon>
        <taxon>Deinococcota</taxon>
        <taxon>Deinococci</taxon>
        <taxon>Deinococcales</taxon>
        <taxon>Deinococcaceae</taxon>
        <taxon>Deinococcus</taxon>
    </lineage>
</organism>
<reference evidence="4" key="1">
    <citation type="journal article" date="2019" name="Int. J. Syst. Evol. Microbiol.">
        <title>The Global Catalogue of Microorganisms (GCM) 10K type strain sequencing project: providing services to taxonomists for standard genome sequencing and annotation.</title>
        <authorList>
            <consortium name="The Broad Institute Genomics Platform"/>
            <consortium name="The Broad Institute Genome Sequencing Center for Infectious Disease"/>
            <person name="Wu L."/>
            <person name="Ma J."/>
        </authorList>
    </citation>
    <scope>NUCLEOTIDE SEQUENCE [LARGE SCALE GENOMIC DNA]</scope>
    <source>
        <strain evidence="4">JCM 31047</strain>
    </source>
</reference>
<protein>
    <recommendedName>
        <fullName evidence="2">HTH cro/C1-type domain-containing protein</fullName>
    </recommendedName>
</protein>
<evidence type="ECO:0000313" key="3">
    <source>
        <dbReference type="EMBL" id="GGM38209.1"/>
    </source>
</evidence>